<dbReference type="AlphaFoldDB" id="A0AAD4P568"/>
<protein>
    <submittedName>
        <fullName evidence="1">DEAD-box ATP-dependent RNA helicase-like protein</fullName>
    </submittedName>
</protein>
<sequence length="129" mass="15336">MKHHHKHERHLHRQPDAYELYELEHMPHKLTKAHSGRARAQARQIFTSDDYYETEKEVEPLWPPTEGGNGVILTPECYESRRDMQPLYWRSPENDEGGCKGNVDCEAEKFIMLEHKKFELSKWKSSMTK</sequence>
<evidence type="ECO:0000313" key="2">
    <source>
        <dbReference type="Proteomes" id="UP001190926"/>
    </source>
</evidence>
<evidence type="ECO:0000313" key="1">
    <source>
        <dbReference type="EMBL" id="KAH6826676.1"/>
    </source>
</evidence>
<comment type="caution">
    <text evidence="1">The sequence shown here is derived from an EMBL/GenBank/DDBJ whole genome shotgun (WGS) entry which is preliminary data.</text>
</comment>
<name>A0AAD4P568_PERFH</name>
<proteinExistence type="predicted"/>
<keyword evidence="2" id="KW-1185">Reference proteome</keyword>
<organism evidence="1 2">
    <name type="scientific">Perilla frutescens var. hirtella</name>
    <name type="common">Perilla citriodora</name>
    <name type="synonym">Perilla setoyensis</name>
    <dbReference type="NCBI Taxonomy" id="608512"/>
    <lineage>
        <taxon>Eukaryota</taxon>
        <taxon>Viridiplantae</taxon>
        <taxon>Streptophyta</taxon>
        <taxon>Embryophyta</taxon>
        <taxon>Tracheophyta</taxon>
        <taxon>Spermatophyta</taxon>
        <taxon>Magnoliopsida</taxon>
        <taxon>eudicotyledons</taxon>
        <taxon>Gunneridae</taxon>
        <taxon>Pentapetalae</taxon>
        <taxon>asterids</taxon>
        <taxon>lamiids</taxon>
        <taxon>Lamiales</taxon>
        <taxon>Lamiaceae</taxon>
        <taxon>Nepetoideae</taxon>
        <taxon>Elsholtzieae</taxon>
        <taxon>Perilla</taxon>
    </lineage>
</organism>
<gene>
    <name evidence="1" type="ORF">C2S53_002919</name>
</gene>
<accession>A0AAD4P568</accession>
<dbReference type="GO" id="GO:0004386">
    <property type="term" value="F:helicase activity"/>
    <property type="evidence" value="ECO:0007669"/>
    <property type="project" value="UniProtKB-KW"/>
</dbReference>
<reference evidence="1 2" key="1">
    <citation type="journal article" date="2021" name="Nat. Commun.">
        <title>Incipient diploidization of the medicinal plant Perilla within 10,000 years.</title>
        <authorList>
            <person name="Zhang Y."/>
            <person name="Shen Q."/>
            <person name="Leng L."/>
            <person name="Zhang D."/>
            <person name="Chen S."/>
            <person name="Shi Y."/>
            <person name="Ning Z."/>
            <person name="Chen S."/>
        </authorList>
    </citation>
    <scope>NUCLEOTIDE SEQUENCE [LARGE SCALE GENOMIC DNA]</scope>
    <source>
        <strain evidence="2">cv. PC099</strain>
    </source>
</reference>
<dbReference type="Proteomes" id="UP001190926">
    <property type="component" value="Unassembled WGS sequence"/>
</dbReference>
<dbReference type="EMBL" id="SDAM02000162">
    <property type="protein sequence ID" value="KAH6826676.1"/>
    <property type="molecule type" value="Genomic_DNA"/>
</dbReference>